<evidence type="ECO:0000313" key="2">
    <source>
        <dbReference type="Proteomes" id="UP000315589"/>
    </source>
</evidence>
<evidence type="ECO:0008006" key="3">
    <source>
        <dbReference type="Google" id="ProtNLM"/>
    </source>
</evidence>
<dbReference type="InterPro" id="IPR011009">
    <property type="entry name" value="Kinase-like_dom_sf"/>
</dbReference>
<dbReference type="EMBL" id="VMGI01000081">
    <property type="protein sequence ID" value="TSC92208.1"/>
    <property type="molecule type" value="Genomic_DNA"/>
</dbReference>
<organism evidence="1 2">
    <name type="scientific">Candidatus Berkelbacteria bacterium Licking1014_85</name>
    <dbReference type="NCBI Taxonomy" id="2017148"/>
    <lineage>
        <taxon>Bacteria</taxon>
        <taxon>Candidatus Berkelbacteria</taxon>
    </lineage>
</organism>
<proteinExistence type="predicted"/>
<dbReference type="Proteomes" id="UP000315589">
    <property type="component" value="Unassembled WGS sequence"/>
</dbReference>
<name>A0A554LH75_9BACT</name>
<dbReference type="SUPFAM" id="SSF56112">
    <property type="entry name" value="Protein kinase-like (PK-like)"/>
    <property type="match status" value="1"/>
</dbReference>
<evidence type="ECO:0000313" key="1">
    <source>
        <dbReference type="EMBL" id="TSC92208.1"/>
    </source>
</evidence>
<feature type="non-terminal residue" evidence="1">
    <location>
        <position position="188"/>
    </location>
</feature>
<gene>
    <name evidence="1" type="ORF">CEN91_532</name>
</gene>
<dbReference type="Gene3D" id="3.90.1200.10">
    <property type="match status" value="1"/>
</dbReference>
<protein>
    <recommendedName>
        <fullName evidence="3">Aminoglycoside phosphotransferase domain-containing protein</fullName>
    </recommendedName>
</protein>
<dbReference type="AlphaFoldDB" id="A0A554LH75"/>
<reference evidence="1 2" key="1">
    <citation type="submission" date="2017-07" db="EMBL/GenBank/DDBJ databases">
        <title>Mechanisms for carbon and nitrogen cycling indicate functional differentiation within the Candidate Phyla Radiation.</title>
        <authorList>
            <person name="Danczak R.E."/>
            <person name="Johnston M.D."/>
            <person name="Kenah C."/>
            <person name="Slattery M."/>
            <person name="Wrighton K.C."/>
            <person name="Wilkins M.J."/>
        </authorList>
    </citation>
    <scope>NUCLEOTIDE SEQUENCE [LARGE SCALE GENOMIC DNA]</scope>
    <source>
        <strain evidence="1">Licking1014_85</strain>
    </source>
</reference>
<accession>A0A554LH75</accession>
<sequence length="188" mass="22720">MFKNLKIEKRNTKVFIIKTKNKVIKIPYTPKSWKENQQEMAVIKEVQEDPHFFSYLLEYKYIFGCPITRRFSPIKESRENKRLVRKYFQKAFQDAGAWGKKPLRYLLDADFFLDFILKSVPASQYCLARFIDTNRVPQSSAHSDFHQKNILAEGDKLYFIDWSRYKRNSSRYFDLLDFYVYLKGKKYE</sequence>
<comment type="caution">
    <text evidence="1">The sequence shown here is derived from an EMBL/GenBank/DDBJ whole genome shotgun (WGS) entry which is preliminary data.</text>
</comment>